<evidence type="ECO:0000256" key="4">
    <source>
        <dbReference type="ARBA" id="ARBA00022692"/>
    </source>
</evidence>
<dbReference type="AlphaFoldDB" id="A0A1G9P642"/>
<feature type="compositionally biased region" description="Polar residues" evidence="8">
    <location>
        <begin position="541"/>
        <end position="552"/>
    </location>
</feature>
<proteinExistence type="inferred from homology"/>
<feature type="transmembrane region" description="Helical" evidence="9">
    <location>
        <begin position="181"/>
        <end position="206"/>
    </location>
</feature>
<feature type="transmembrane region" description="Helical" evidence="9">
    <location>
        <begin position="421"/>
        <end position="445"/>
    </location>
</feature>
<feature type="transmembrane region" description="Helical" evidence="9">
    <location>
        <begin position="151"/>
        <end position="169"/>
    </location>
</feature>
<feature type="domain" description="NADH:quinone oxidoreductase/Mrp antiporter transmembrane" evidence="10">
    <location>
        <begin position="145"/>
        <end position="431"/>
    </location>
</feature>
<feature type="transmembrane region" description="Helical" evidence="9">
    <location>
        <begin position="290"/>
        <end position="308"/>
    </location>
</feature>
<evidence type="ECO:0000256" key="9">
    <source>
        <dbReference type="SAM" id="Phobius"/>
    </source>
</evidence>
<feature type="transmembrane region" description="Helical" evidence="9">
    <location>
        <begin position="124"/>
        <end position="145"/>
    </location>
</feature>
<evidence type="ECO:0000256" key="3">
    <source>
        <dbReference type="ARBA" id="ARBA00022475"/>
    </source>
</evidence>
<dbReference type="GO" id="GO:0005886">
    <property type="term" value="C:plasma membrane"/>
    <property type="evidence" value="ECO:0007669"/>
    <property type="project" value="UniProtKB-SubCell"/>
</dbReference>
<dbReference type="Pfam" id="PF00361">
    <property type="entry name" value="Proton_antipo_M"/>
    <property type="match status" value="1"/>
</dbReference>
<dbReference type="RefSeq" id="WP_092150315.1">
    <property type="nucleotide sequence ID" value="NZ_LT629700.1"/>
</dbReference>
<comment type="subcellular location">
    <subcellularLocation>
        <location evidence="1">Cell membrane</location>
        <topology evidence="1">Multi-pass membrane protein</topology>
    </subcellularLocation>
    <subcellularLocation>
        <location evidence="7">Membrane</location>
        <topology evidence="7">Multi-pass membrane protein</topology>
    </subcellularLocation>
</comment>
<evidence type="ECO:0000313" key="11">
    <source>
        <dbReference type="EMBL" id="SDL94278.1"/>
    </source>
</evidence>
<comment type="similarity">
    <text evidence="2">Belongs to the CPA3 antiporters (TC 2.A.63) subunit D family.</text>
</comment>
<accession>A0A1G9P642</accession>
<evidence type="ECO:0000313" key="12">
    <source>
        <dbReference type="Proteomes" id="UP000199350"/>
    </source>
</evidence>
<evidence type="ECO:0000256" key="1">
    <source>
        <dbReference type="ARBA" id="ARBA00004651"/>
    </source>
</evidence>
<dbReference type="EMBL" id="LT629700">
    <property type="protein sequence ID" value="SDL94278.1"/>
    <property type="molecule type" value="Genomic_DNA"/>
</dbReference>
<dbReference type="OrthoDB" id="9768329at2"/>
<feature type="transmembrane region" description="Helical" evidence="9">
    <location>
        <begin position="491"/>
        <end position="514"/>
    </location>
</feature>
<dbReference type="InterPro" id="IPR001750">
    <property type="entry name" value="ND/Mrp_TM"/>
</dbReference>
<feature type="transmembrane region" description="Helical" evidence="9">
    <location>
        <begin position="226"/>
        <end position="247"/>
    </location>
</feature>
<feature type="region of interest" description="Disordered" evidence="8">
    <location>
        <begin position="532"/>
        <end position="600"/>
    </location>
</feature>
<evidence type="ECO:0000259" key="10">
    <source>
        <dbReference type="Pfam" id="PF00361"/>
    </source>
</evidence>
<evidence type="ECO:0000256" key="6">
    <source>
        <dbReference type="ARBA" id="ARBA00023136"/>
    </source>
</evidence>
<feature type="transmembrane region" description="Helical" evidence="9">
    <location>
        <begin position="315"/>
        <end position="336"/>
    </location>
</feature>
<feature type="transmembrane region" description="Helical" evidence="9">
    <location>
        <begin position="48"/>
        <end position="72"/>
    </location>
</feature>
<dbReference type="GO" id="GO:0042773">
    <property type="term" value="P:ATP synthesis coupled electron transport"/>
    <property type="evidence" value="ECO:0007669"/>
    <property type="project" value="InterPro"/>
</dbReference>
<keyword evidence="6 9" id="KW-0472">Membrane</keyword>
<protein>
    <submittedName>
        <fullName evidence="11">Multisubunit sodium/proton antiporter, MrpD subunit</fullName>
    </submittedName>
</protein>
<evidence type="ECO:0000256" key="7">
    <source>
        <dbReference type="RuleBase" id="RU000320"/>
    </source>
</evidence>
<sequence>MTAELFDFAGLVLPYVSYLIPLPILLPAIAAALIFLTGRHLATQRTIAFITLVALAVIAATLLIVADIYGIQTVQIGGWEAPIGITLVADRLATIMLLVSAIVLVAVMWYGISQGLRDGDEDDPVAVFLPVYMLLTMGVNLAFLAGDLFNLYVGFEIFLVASYVLLTLGASPARVSSGIGYVMVSMASSMIFLFALAAIYASVGTINMAHAGERMEALPEGTRTAIFATLLVAFAIKAAAVPLDAWLPDSYPTAASLVTAVFAGLLTKVGVYAIIRMRSTVFTDGSLDGLLMWVALATMIVGIMGALAQNEIKRLLSFTLVSHIGYMIFGVALGTMEGLSGAIFYAVHHVLVQTSLFLVVGLIERQAGTSQLRRLGSLLYTAPVIALLYFIPALNLGGIPPFSGFLGKIMLLEAGAAEGSWLSWVLIGGAVVTSLLTLYAMILVWSKGFVRDRADAPEGHIAIDRPSALSDRQSTVAIEERSDVGRVPPGMLLSTSLLIAASLAITLLAGPMAAVTDRAAESAQDRSIYRDAVLRPGYTDPTRNLDQPTMQEGSDALDMRTTAPGPTSVPPEGESTAPVAEPATQGNPGDGSLQSEAEGE</sequence>
<dbReference type="STRING" id="38302.SAMN04488535_1328"/>
<keyword evidence="5 9" id="KW-1133">Transmembrane helix</keyword>
<evidence type="ECO:0000256" key="5">
    <source>
        <dbReference type="ARBA" id="ARBA00022989"/>
    </source>
</evidence>
<organism evidence="11 12">
    <name type="scientific">Corynebacterium mycetoides</name>
    <dbReference type="NCBI Taxonomy" id="38302"/>
    <lineage>
        <taxon>Bacteria</taxon>
        <taxon>Bacillati</taxon>
        <taxon>Actinomycetota</taxon>
        <taxon>Actinomycetes</taxon>
        <taxon>Mycobacteriales</taxon>
        <taxon>Corynebacteriaceae</taxon>
        <taxon>Corynebacterium</taxon>
    </lineage>
</organism>
<evidence type="ECO:0000256" key="2">
    <source>
        <dbReference type="ARBA" id="ARBA00005346"/>
    </source>
</evidence>
<dbReference type="Proteomes" id="UP000199350">
    <property type="component" value="Chromosome I"/>
</dbReference>
<dbReference type="PANTHER" id="PTHR42703">
    <property type="entry name" value="NADH DEHYDROGENASE"/>
    <property type="match status" value="1"/>
</dbReference>
<feature type="compositionally biased region" description="Polar residues" evidence="8">
    <location>
        <begin position="584"/>
        <end position="600"/>
    </location>
</feature>
<dbReference type="InterPro" id="IPR003918">
    <property type="entry name" value="NADH_UbQ_OxRdtase"/>
</dbReference>
<feature type="transmembrane region" description="Helical" evidence="9">
    <location>
        <begin position="92"/>
        <end position="112"/>
    </location>
</feature>
<dbReference type="PRINTS" id="PR01437">
    <property type="entry name" value="NUOXDRDTASE4"/>
</dbReference>
<reference evidence="12" key="1">
    <citation type="submission" date="2016-10" db="EMBL/GenBank/DDBJ databases">
        <authorList>
            <person name="Varghese N."/>
            <person name="Submissions S."/>
        </authorList>
    </citation>
    <scope>NUCLEOTIDE SEQUENCE [LARGE SCALE GENOMIC DNA]</scope>
    <source>
        <strain evidence="12">DSM 20632</strain>
    </source>
</reference>
<feature type="transmembrane region" description="Helical" evidence="9">
    <location>
        <begin position="342"/>
        <end position="363"/>
    </location>
</feature>
<feature type="transmembrane region" description="Helical" evidence="9">
    <location>
        <begin position="254"/>
        <end position="275"/>
    </location>
</feature>
<keyword evidence="12" id="KW-1185">Reference proteome</keyword>
<dbReference type="InterPro" id="IPR050586">
    <property type="entry name" value="CPA3_Na-H_Antiporter_D"/>
</dbReference>
<dbReference type="NCBIfam" id="NF009308">
    <property type="entry name" value="PRK12665.1"/>
    <property type="match status" value="1"/>
</dbReference>
<gene>
    <name evidence="11" type="ORF">SAMN04488535_1328</name>
</gene>
<keyword evidence="3" id="KW-1003">Cell membrane</keyword>
<dbReference type="PANTHER" id="PTHR42703:SF1">
    <property type="entry name" value="NA(+)_H(+) ANTIPORTER SUBUNIT D1"/>
    <property type="match status" value="1"/>
</dbReference>
<evidence type="ECO:0000256" key="8">
    <source>
        <dbReference type="SAM" id="MobiDB-lite"/>
    </source>
</evidence>
<keyword evidence="4 7" id="KW-0812">Transmembrane</keyword>
<name>A0A1G9P642_9CORY</name>
<dbReference type="GO" id="GO:0008137">
    <property type="term" value="F:NADH dehydrogenase (ubiquinone) activity"/>
    <property type="evidence" value="ECO:0007669"/>
    <property type="project" value="InterPro"/>
</dbReference>
<feature type="transmembrane region" description="Helical" evidence="9">
    <location>
        <begin position="15"/>
        <end position="36"/>
    </location>
</feature>